<proteinExistence type="predicted"/>
<dbReference type="Pfam" id="PF11412">
    <property type="entry name" value="DsbD_N"/>
    <property type="match status" value="1"/>
</dbReference>
<feature type="transmembrane region" description="Helical" evidence="8">
    <location>
        <begin position="295"/>
        <end position="325"/>
    </location>
</feature>
<sequence length="583" mass="60301">MRARFLTIIFAWILVAMPLVAQEFSISGKAARPLDPHEAFQMRLEPADSAGAHIGWKIAPGYYLYRDSFEVTDAAGKKLRVVTAPGAIKDDPSFGLVEVYHDKAQITVPDAAGRVEVTYQGCQDNGICYQPTSAVIDLPTPQMSTRMPAEVPGTAVGLVFETTPGLDGLAAKGTAWLLLAYLGFGIALAFTPCAFPMLPVLIGMLARQGEALVPARGAALSGVYALAMASAFGLIGAIVGWSGQNLQIALQSPWAIGAMALLFGALAMSALGHFDLKMPGAVSARISRLQGPRGSLLGAAILGFCSALILGPCVTAPLAGALLYIAQTGDVALGAAALFALGLGQGIPLVLAATFGAALLPRAGQWMHHVRGIFALVFLVMAIWLAGRILPGQATLALWAILLIGTGIHLGAFGREIAPIARTLAVSALVAGLLQAFGAASGGSDPLKPLASLASAARAPAETGQDFADVGSAGALRQALASPADRPAIIYVTADWCITCRGIERDLLPDPDIMAALSDLARVKVDVSEPNPDLIALMAELGVAGPPTMIFLDRERREVAGSRLIGTISAGELRRSARAAGNG</sequence>
<feature type="transmembrane region" description="Helical" evidence="8">
    <location>
        <begin position="254"/>
        <end position="274"/>
    </location>
</feature>
<keyword evidence="7 8" id="KW-0472">Membrane</keyword>
<feature type="transmembrane region" description="Helical" evidence="8">
    <location>
        <begin position="372"/>
        <end position="390"/>
    </location>
</feature>
<dbReference type="NCBIfam" id="NF001419">
    <property type="entry name" value="PRK00293.1"/>
    <property type="match status" value="1"/>
</dbReference>
<feature type="transmembrane region" description="Helical" evidence="8">
    <location>
        <begin position="176"/>
        <end position="206"/>
    </location>
</feature>
<evidence type="ECO:0000313" key="11">
    <source>
        <dbReference type="Proteomes" id="UP001269144"/>
    </source>
</evidence>
<evidence type="ECO:0000256" key="8">
    <source>
        <dbReference type="SAM" id="Phobius"/>
    </source>
</evidence>
<comment type="caution">
    <text evidence="10">The sequence shown here is derived from an EMBL/GenBank/DDBJ whole genome shotgun (WGS) entry which is preliminary data.</text>
</comment>
<dbReference type="Gene3D" id="3.40.30.10">
    <property type="entry name" value="Glutaredoxin"/>
    <property type="match status" value="1"/>
</dbReference>
<dbReference type="InterPro" id="IPR036929">
    <property type="entry name" value="DsbDN_sf"/>
</dbReference>
<comment type="subcellular location">
    <subcellularLocation>
        <location evidence="2">Cell membrane</location>
        <topology evidence="2">Multi-pass membrane protein</topology>
    </subcellularLocation>
</comment>
<feature type="transmembrane region" description="Helical" evidence="8">
    <location>
        <begin position="420"/>
        <end position="440"/>
    </location>
</feature>
<dbReference type="PROSITE" id="PS51352">
    <property type="entry name" value="THIOREDOXIN_2"/>
    <property type="match status" value="1"/>
</dbReference>
<dbReference type="Proteomes" id="UP001269144">
    <property type="component" value="Unassembled WGS sequence"/>
</dbReference>
<dbReference type="InterPro" id="IPR003834">
    <property type="entry name" value="Cyt_c_assmbl_TM_dom"/>
</dbReference>
<keyword evidence="6 8" id="KW-1133">Transmembrane helix</keyword>
<dbReference type="Pfam" id="PF13098">
    <property type="entry name" value="Thioredoxin_2"/>
    <property type="match status" value="1"/>
</dbReference>
<gene>
    <name evidence="10" type="primary">dsbD</name>
    <name evidence="10" type="ORF">RGQ15_20900</name>
</gene>
<dbReference type="InterPro" id="IPR012336">
    <property type="entry name" value="Thioredoxin-like_fold"/>
</dbReference>
<feature type="transmembrane region" description="Helical" evidence="8">
    <location>
        <begin position="396"/>
        <end position="413"/>
    </location>
</feature>
<feature type="transmembrane region" description="Helical" evidence="8">
    <location>
        <begin position="331"/>
        <end position="360"/>
    </location>
</feature>
<dbReference type="RefSeq" id="WP_311162802.1">
    <property type="nucleotide sequence ID" value="NZ_JAVQLW010000005.1"/>
</dbReference>
<feature type="transmembrane region" description="Helical" evidence="8">
    <location>
        <begin position="218"/>
        <end position="242"/>
    </location>
</feature>
<evidence type="ECO:0000256" key="4">
    <source>
        <dbReference type="ARBA" id="ARBA00022692"/>
    </source>
</evidence>
<dbReference type="InterPro" id="IPR013766">
    <property type="entry name" value="Thioredoxin_domain"/>
</dbReference>
<dbReference type="SUPFAM" id="SSF74863">
    <property type="entry name" value="Thiol:disulfide interchange protein DsbD, N-terminal domain (DsbD-alpha)"/>
    <property type="match status" value="1"/>
</dbReference>
<dbReference type="Gene3D" id="2.60.40.1250">
    <property type="entry name" value="Thiol:disulfide interchange protein DsbD, N-terminal domain"/>
    <property type="match status" value="1"/>
</dbReference>
<keyword evidence="5" id="KW-0201">Cytochrome c-type biogenesis</keyword>
<evidence type="ECO:0000313" key="10">
    <source>
        <dbReference type="EMBL" id="MDS9470013.1"/>
    </source>
</evidence>
<evidence type="ECO:0000256" key="7">
    <source>
        <dbReference type="ARBA" id="ARBA00023136"/>
    </source>
</evidence>
<dbReference type="SUPFAM" id="SSF52833">
    <property type="entry name" value="Thioredoxin-like"/>
    <property type="match status" value="1"/>
</dbReference>
<evidence type="ECO:0000256" key="6">
    <source>
        <dbReference type="ARBA" id="ARBA00022989"/>
    </source>
</evidence>
<feature type="domain" description="Thioredoxin" evidence="9">
    <location>
        <begin position="448"/>
        <end position="582"/>
    </location>
</feature>
<evidence type="ECO:0000256" key="1">
    <source>
        <dbReference type="ARBA" id="ARBA00003565"/>
    </source>
</evidence>
<dbReference type="Pfam" id="PF02683">
    <property type="entry name" value="DsbD_TM"/>
    <property type="match status" value="1"/>
</dbReference>
<dbReference type="EC" id="1.8.1.8" evidence="10"/>
<evidence type="ECO:0000256" key="5">
    <source>
        <dbReference type="ARBA" id="ARBA00022748"/>
    </source>
</evidence>
<dbReference type="EMBL" id="JAVQLW010000005">
    <property type="protein sequence ID" value="MDS9470013.1"/>
    <property type="molecule type" value="Genomic_DNA"/>
</dbReference>
<dbReference type="PANTHER" id="PTHR32234">
    <property type="entry name" value="THIOL:DISULFIDE INTERCHANGE PROTEIN DSBD"/>
    <property type="match status" value="1"/>
</dbReference>
<reference evidence="11" key="1">
    <citation type="submission" date="2023-07" db="EMBL/GenBank/DDBJ databases">
        <title>Paracoccus sp. MBLB3053 whole genome sequence.</title>
        <authorList>
            <person name="Hwang C.Y."/>
            <person name="Cho E.-S."/>
            <person name="Seo M.-J."/>
        </authorList>
    </citation>
    <scope>NUCLEOTIDE SEQUENCE [LARGE SCALE GENOMIC DNA]</scope>
    <source>
        <strain evidence="11">MBLB3053</strain>
    </source>
</reference>
<name>A0ABU2HY84_9RHOB</name>
<dbReference type="InterPro" id="IPR036249">
    <property type="entry name" value="Thioredoxin-like_sf"/>
</dbReference>
<comment type="function">
    <text evidence="1">May be required for disulfide bond formation in some proteins.</text>
</comment>
<evidence type="ECO:0000259" key="9">
    <source>
        <dbReference type="PROSITE" id="PS51352"/>
    </source>
</evidence>
<dbReference type="GO" id="GO:0047134">
    <property type="term" value="F:protein-disulfide reductase [NAD(P)H] activity"/>
    <property type="evidence" value="ECO:0007669"/>
    <property type="project" value="UniProtKB-EC"/>
</dbReference>
<keyword evidence="3" id="KW-1003">Cell membrane</keyword>
<keyword evidence="10" id="KW-0560">Oxidoreductase</keyword>
<evidence type="ECO:0000256" key="2">
    <source>
        <dbReference type="ARBA" id="ARBA00004651"/>
    </source>
</evidence>
<keyword evidence="4 8" id="KW-0812">Transmembrane</keyword>
<protein>
    <submittedName>
        <fullName evidence="10">Protein-disulfide reductase DsbD</fullName>
        <ecNumber evidence="10">1.8.1.8</ecNumber>
    </submittedName>
</protein>
<accession>A0ABU2HY84</accession>
<dbReference type="PANTHER" id="PTHR32234:SF0">
    <property type="entry name" value="THIOL:DISULFIDE INTERCHANGE PROTEIN DSBD"/>
    <property type="match status" value="1"/>
</dbReference>
<keyword evidence="11" id="KW-1185">Reference proteome</keyword>
<dbReference type="InterPro" id="IPR028250">
    <property type="entry name" value="DsbDN"/>
</dbReference>
<evidence type="ECO:0000256" key="3">
    <source>
        <dbReference type="ARBA" id="ARBA00022475"/>
    </source>
</evidence>
<organism evidence="10 11">
    <name type="scientific">Paracoccus aurantius</name>
    <dbReference type="NCBI Taxonomy" id="3073814"/>
    <lineage>
        <taxon>Bacteria</taxon>
        <taxon>Pseudomonadati</taxon>
        <taxon>Pseudomonadota</taxon>
        <taxon>Alphaproteobacteria</taxon>
        <taxon>Rhodobacterales</taxon>
        <taxon>Paracoccaceae</taxon>
        <taxon>Paracoccus</taxon>
    </lineage>
</organism>